<evidence type="ECO:0008006" key="4">
    <source>
        <dbReference type="Google" id="ProtNLM"/>
    </source>
</evidence>
<comment type="caution">
    <text evidence="2">The sequence shown here is derived from an EMBL/GenBank/DDBJ whole genome shotgun (WGS) entry which is preliminary data.</text>
</comment>
<dbReference type="Proteomes" id="UP001300763">
    <property type="component" value="Unassembled WGS sequence"/>
</dbReference>
<gene>
    <name evidence="2" type="ORF">PGB27_12510</name>
</gene>
<feature type="region of interest" description="Disordered" evidence="1">
    <location>
        <begin position="100"/>
        <end position="204"/>
    </location>
</feature>
<accession>A0ABT5STJ1</accession>
<dbReference type="EMBL" id="JAQZAO010000005">
    <property type="protein sequence ID" value="MDD7966162.1"/>
    <property type="molecule type" value="Genomic_DNA"/>
</dbReference>
<evidence type="ECO:0000256" key="1">
    <source>
        <dbReference type="SAM" id="MobiDB-lite"/>
    </source>
</evidence>
<name>A0ABT5STJ1_9PSEU</name>
<evidence type="ECO:0000313" key="3">
    <source>
        <dbReference type="Proteomes" id="UP001300763"/>
    </source>
</evidence>
<organism evidence="2 3">
    <name type="scientific">Actinomycetospora lemnae</name>
    <dbReference type="NCBI Taxonomy" id="3019891"/>
    <lineage>
        <taxon>Bacteria</taxon>
        <taxon>Bacillati</taxon>
        <taxon>Actinomycetota</taxon>
        <taxon>Actinomycetes</taxon>
        <taxon>Pseudonocardiales</taxon>
        <taxon>Pseudonocardiaceae</taxon>
        <taxon>Actinomycetospora</taxon>
    </lineage>
</organism>
<sequence>MIADASAPGPVESGDPFDFPLGGDPSEIAGAEDAFRWGVAEEGLAGQVRAADIAASHAHAADADLADLTWWQDARRVAEVQDDCTVGGQGAPQRRCLVRARLAPQGGDGRLRRPVQTDEPPPRTSPGVQELRRSLHAAEQDQPQARELDVNVGQERWVRAEHGDSPVTQEAAEGGPPEALTRRRCDDGGATGPRQPRLEHPEVGARARVVEDAVAHADVDEVADDLDEVGHRLVADRGHA</sequence>
<reference evidence="2 3" key="1">
    <citation type="submission" date="2023-02" db="EMBL/GenBank/DDBJ databases">
        <title>Genome sequencing required for Actinomycetospora new species description.</title>
        <authorList>
            <person name="Saimee Y."/>
            <person name="Duangmal K."/>
        </authorList>
    </citation>
    <scope>NUCLEOTIDE SEQUENCE [LARGE SCALE GENOMIC DNA]</scope>
    <source>
        <strain evidence="2 3">DW7H6</strain>
    </source>
</reference>
<evidence type="ECO:0000313" key="2">
    <source>
        <dbReference type="EMBL" id="MDD7966162.1"/>
    </source>
</evidence>
<keyword evidence="3" id="KW-1185">Reference proteome</keyword>
<feature type="region of interest" description="Disordered" evidence="1">
    <location>
        <begin position="1"/>
        <end position="28"/>
    </location>
</feature>
<protein>
    <recommendedName>
        <fullName evidence="4">DUF222 domain-containing protein</fullName>
    </recommendedName>
</protein>
<proteinExistence type="predicted"/>
<feature type="compositionally biased region" description="Basic and acidic residues" evidence="1">
    <location>
        <begin position="130"/>
        <end position="149"/>
    </location>
</feature>